<dbReference type="Pfam" id="PF13435">
    <property type="entry name" value="Cytochrome_C554"/>
    <property type="match status" value="1"/>
</dbReference>
<dbReference type="Proteomes" id="UP000199409">
    <property type="component" value="Unassembled WGS sequence"/>
</dbReference>
<name>A0A1H4CQN8_9BACT</name>
<accession>A0A1H4CQN8</accession>
<proteinExistence type="predicted"/>
<keyword evidence="4" id="KW-1185">Reference proteome</keyword>
<feature type="chain" id="PRO_5011547378" evidence="1">
    <location>
        <begin position="28"/>
        <end position="324"/>
    </location>
</feature>
<keyword evidence="1" id="KW-0732">Signal</keyword>
<reference evidence="3 4" key="1">
    <citation type="submission" date="2016-10" db="EMBL/GenBank/DDBJ databases">
        <authorList>
            <person name="de Groot N.N."/>
        </authorList>
    </citation>
    <scope>NUCLEOTIDE SEQUENCE [LARGE SCALE GENOMIC DNA]</scope>
    <source>
        <strain evidence="3 4">DSM 7343</strain>
    </source>
</reference>
<dbReference type="SUPFAM" id="SSF48695">
    <property type="entry name" value="Multiheme cytochromes"/>
    <property type="match status" value="1"/>
</dbReference>
<dbReference type="NCBIfam" id="NF040886">
    <property type="entry name" value="cyt_C_like_Sec"/>
    <property type="match status" value="1"/>
</dbReference>
<dbReference type="EMBL" id="FNQN01000008">
    <property type="protein sequence ID" value="SEA62711.1"/>
    <property type="molecule type" value="Genomic_DNA"/>
</dbReference>
<sequence>MTKTKITMMAVLACLASFALIATTSFAAGVGKDGTIVAKKGKATTIAELVAMYDSTGCIDCHEDIHDEWANSAHARSVYGTGRTAATMKTALENGVLSWAYSGATKPEDVEVDHLMGCAKCHLPQLADATDAVAKEFIADIYALMDAYRNDDEEKFDEMKDTLLSLNINCLVCHNRMAITHKWTDGYPQDGAVYGSYDGEHDDEAFPHAKVSPIMSESIFCGQCHGLGPNFELDNPTQCATAYGSYLWAYTAEGGTETCQECHMEKSGLGHDMQSYRSTVMSDAAVDFEVEAYGAKWRDGSLMSPKAIVKVKMTNRTGHAIPDG</sequence>
<dbReference type="STRING" id="37625.SAMN05660420_02673"/>
<evidence type="ECO:0000313" key="3">
    <source>
        <dbReference type="EMBL" id="SEA62711.1"/>
    </source>
</evidence>
<evidence type="ECO:0000313" key="4">
    <source>
        <dbReference type="Proteomes" id="UP000199409"/>
    </source>
</evidence>
<dbReference type="Gene3D" id="1.10.1130.10">
    <property type="entry name" value="Flavocytochrome C3, Chain A"/>
    <property type="match status" value="1"/>
</dbReference>
<protein>
    <submittedName>
        <fullName evidence="3">Cytochrome c554 and c-prime</fullName>
    </submittedName>
</protein>
<evidence type="ECO:0000259" key="2">
    <source>
        <dbReference type="Pfam" id="PF13435"/>
    </source>
</evidence>
<dbReference type="AlphaFoldDB" id="A0A1H4CQN8"/>
<dbReference type="InterPro" id="IPR023155">
    <property type="entry name" value="Cyt_c-552/4"/>
</dbReference>
<dbReference type="OrthoDB" id="9769195at2"/>
<feature type="signal peptide" evidence="1">
    <location>
        <begin position="1"/>
        <end position="27"/>
    </location>
</feature>
<dbReference type="InterPro" id="IPR036280">
    <property type="entry name" value="Multihaem_cyt_sf"/>
</dbReference>
<organism evidence="3 4">
    <name type="scientific">Desulfuromusa kysingii</name>
    <dbReference type="NCBI Taxonomy" id="37625"/>
    <lineage>
        <taxon>Bacteria</taxon>
        <taxon>Pseudomonadati</taxon>
        <taxon>Thermodesulfobacteriota</taxon>
        <taxon>Desulfuromonadia</taxon>
        <taxon>Desulfuromonadales</taxon>
        <taxon>Geopsychrobacteraceae</taxon>
        <taxon>Desulfuromusa</taxon>
    </lineage>
</organism>
<gene>
    <name evidence="3" type="ORF">SAMN05660420_02673</name>
</gene>
<evidence type="ECO:0000256" key="1">
    <source>
        <dbReference type="SAM" id="SignalP"/>
    </source>
</evidence>
<feature type="domain" description="Cytochrome c-552/4" evidence="2">
    <location>
        <begin position="58"/>
        <end position="130"/>
    </location>
</feature>